<dbReference type="AlphaFoldDB" id="A0A5C2RT43"/>
<keyword evidence="2" id="KW-1185">Reference proteome</keyword>
<dbReference type="EMBL" id="ML122307">
    <property type="protein sequence ID" value="RPD54371.1"/>
    <property type="molecule type" value="Genomic_DNA"/>
</dbReference>
<sequence length="291" mass="32978">MIPLDRPYPWSARSHLKIHLRIKCSEGASVAIEIRDLRKLSKDHLLQLVMDPAILLCRSKSGCRAPMATSWALRRPRDDRNWVVYHVPEETSETLSSIAPRRTVTTPTKKPNRLLAVVTQSTIQPGAAVYPRAHTPQSEDQPSRTISQRSQKLRIRYASKTEVARATSGDYMLHISTCGAHTWRDDVPRTSLHSAAVLFATVGHLATLLIDRTVTKDDAPRYCALLRLCCHSSSVATPVGLGPTGSSTRKVQTKRMRLAVMMGKREGDKCMRPPQFRLIYCHRWRWLRRRS</sequence>
<evidence type="ECO:0000313" key="2">
    <source>
        <dbReference type="Proteomes" id="UP000313359"/>
    </source>
</evidence>
<protein>
    <submittedName>
        <fullName evidence="1">Uncharacterized protein</fullName>
    </submittedName>
</protein>
<organism evidence="1 2">
    <name type="scientific">Lentinus tigrinus ALCF2SS1-6</name>
    <dbReference type="NCBI Taxonomy" id="1328759"/>
    <lineage>
        <taxon>Eukaryota</taxon>
        <taxon>Fungi</taxon>
        <taxon>Dikarya</taxon>
        <taxon>Basidiomycota</taxon>
        <taxon>Agaricomycotina</taxon>
        <taxon>Agaricomycetes</taxon>
        <taxon>Polyporales</taxon>
        <taxon>Polyporaceae</taxon>
        <taxon>Lentinus</taxon>
    </lineage>
</organism>
<reference evidence="1" key="1">
    <citation type="journal article" date="2018" name="Genome Biol. Evol.">
        <title>Genomics and development of Lentinus tigrinus, a white-rot wood-decaying mushroom with dimorphic fruiting bodies.</title>
        <authorList>
            <person name="Wu B."/>
            <person name="Xu Z."/>
            <person name="Knudson A."/>
            <person name="Carlson A."/>
            <person name="Chen N."/>
            <person name="Kovaka S."/>
            <person name="LaButti K."/>
            <person name="Lipzen A."/>
            <person name="Pennachio C."/>
            <person name="Riley R."/>
            <person name="Schakwitz W."/>
            <person name="Umezawa K."/>
            <person name="Ohm R.A."/>
            <person name="Grigoriev I.V."/>
            <person name="Nagy L.G."/>
            <person name="Gibbons J."/>
            <person name="Hibbett D."/>
        </authorList>
    </citation>
    <scope>NUCLEOTIDE SEQUENCE [LARGE SCALE GENOMIC DNA]</scope>
    <source>
        <strain evidence="1">ALCF2SS1-6</strain>
    </source>
</reference>
<evidence type="ECO:0000313" key="1">
    <source>
        <dbReference type="EMBL" id="RPD54371.1"/>
    </source>
</evidence>
<proteinExistence type="predicted"/>
<accession>A0A5C2RT43</accession>
<dbReference type="Proteomes" id="UP000313359">
    <property type="component" value="Unassembled WGS sequence"/>
</dbReference>
<gene>
    <name evidence="1" type="ORF">L227DRAFT_353751</name>
</gene>
<name>A0A5C2RT43_9APHY</name>